<organism evidence="2 3">
    <name type="scientific">Chlamydomonas schloesseri</name>
    <dbReference type="NCBI Taxonomy" id="2026947"/>
    <lineage>
        <taxon>Eukaryota</taxon>
        <taxon>Viridiplantae</taxon>
        <taxon>Chlorophyta</taxon>
        <taxon>core chlorophytes</taxon>
        <taxon>Chlorophyceae</taxon>
        <taxon>CS clade</taxon>
        <taxon>Chlamydomonadales</taxon>
        <taxon>Chlamydomonadaceae</taxon>
        <taxon>Chlamydomonas</taxon>
    </lineage>
</organism>
<sequence length="153" mass="15402">MSDRQPQAAPLRCVVRSSSSSTAPTAANADGKGQGAISAAAGDGPSSSDAPVAPVVSHQTTALSEIKAGTGPWLRFSTARVGQLVVRGPGWSEENDKDGGPGGVGVLTSARTTSYGTPEVTVHWCRTGMVTTDALRHGGTTSGLCLAVVDVVE</sequence>
<feature type="compositionally biased region" description="Low complexity" evidence="1">
    <location>
        <begin position="38"/>
        <end position="55"/>
    </location>
</feature>
<evidence type="ECO:0000256" key="1">
    <source>
        <dbReference type="SAM" id="MobiDB-lite"/>
    </source>
</evidence>
<dbReference type="InterPro" id="IPR037252">
    <property type="entry name" value="Mib_Herc2_sf"/>
</dbReference>
<keyword evidence="3" id="KW-1185">Reference proteome</keyword>
<dbReference type="GO" id="GO:0004842">
    <property type="term" value="F:ubiquitin-protein transferase activity"/>
    <property type="evidence" value="ECO:0007669"/>
    <property type="project" value="InterPro"/>
</dbReference>
<proteinExistence type="predicted"/>
<accession>A0A835TPQ9</accession>
<dbReference type="OrthoDB" id="557195at2759"/>
<evidence type="ECO:0000313" key="2">
    <source>
        <dbReference type="EMBL" id="KAG2443046.1"/>
    </source>
</evidence>
<dbReference type="Gene3D" id="2.30.30.40">
    <property type="entry name" value="SH3 Domains"/>
    <property type="match status" value="1"/>
</dbReference>
<protein>
    <submittedName>
        <fullName evidence="2">Uncharacterized protein</fullName>
    </submittedName>
</protein>
<dbReference type="SUPFAM" id="SSF159034">
    <property type="entry name" value="Mib/herc2 domain-like"/>
    <property type="match status" value="1"/>
</dbReference>
<dbReference type="EMBL" id="JAEHOD010000032">
    <property type="protein sequence ID" value="KAG2443046.1"/>
    <property type="molecule type" value="Genomic_DNA"/>
</dbReference>
<dbReference type="GO" id="GO:0046872">
    <property type="term" value="F:metal ion binding"/>
    <property type="evidence" value="ECO:0007669"/>
    <property type="project" value="InterPro"/>
</dbReference>
<feature type="region of interest" description="Disordered" evidence="1">
    <location>
        <begin position="1"/>
        <end position="55"/>
    </location>
</feature>
<name>A0A835TPQ9_9CHLO</name>
<evidence type="ECO:0000313" key="3">
    <source>
        <dbReference type="Proteomes" id="UP000613740"/>
    </source>
</evidence>
<comment type="caution">
    <text evidence="2">The sequence shown here is derived from an EMBL/GenBank/DDBJ whole genome shotgun (WGS) entry which is preliminary data.</text>
</comment>
<dbReference type="AlphaFoldDB" id="A0A835TPQ9"/>
<gene>
    <name evidence="2" type="ORF">HYH02_009461</name>
</gene>
<dbReference type="Proteomes" id="UP000613740">
    <property type="component" value="Unassembled WGS sequence"/>
</dbReference>
<reference evidence="2" key="1">
    <citation type="journal article" date="2020" name="bioRxiv">
        <title>Comparative genomics of Chlamydomonas.</title>
        <authorList>
            <person name="Craig R.J."/>
            <person name="Hasan A.R."/>
            <person name="Ness R.W."/>
            <person name="Keightley P.D."/>
        </authorList>
    </citation>
    <scope>NUCLEOTIDE SEQUENCE</scope>
    <source>
        <strain evidence="2">CCAP 11/173</strain>
    </source>
</reference>